<protein>
    <submittedName>
        <fullName evidence="1">Uncharacterized protein</fullName>
    </submittedName>
</protein>
<gene>
    <name evidence="1" type="ORF">SPARVUS_LOCUS4548216</name>
</gene>
<dbReference type="Proteomes" id="UP001162483">
    <property type="component" value="Unassembled WGS sequence"/>
</dbReference>
<accession>A0ABN9C9K4</accession>
<dbReference type="EMBL" id="CATNWA010008544">
    <property type="protein sequence ID" value="CAI9556429.1"/>
    <property type="molecule type" value="Genomic_DNA"/>
</dbReference>
<evidence type="ECO:0000313" key="1">
    <source>
        <dbReference type="EMBL" id="CAI9556429.1"/>
    </source>
</evidence>
<keyword evidence="2" id="KW-1185">Reference proteome</keyword>
<evidence type="ECO:0000313" key="2">
    <source>
        <dbReference type="Proteomes" id="UP001162483"/>
    </source>
</evidence>
<name>A0ABN9C9K4_9NEOB</name>
<reference evidence="1" key="1">
    <citation type="submission" date="2023-05" db="EMBL/GenBank/DDBJ databases">
        <authorList>
            <person name="Stuckert A."/>
        </authorList>
    </citation>
    <scope>NUCLEOTIDE SEQUENCE</scope>
</reference>
<organism evidence="1 2">
    <name type="scientific">Staurois parvus</name>
    <dbReference type="NCBI Taxonomy" id="386267"/>
    <lineage>
        <taxon>Eukaryota</taxon>
        <taxon>Metazoa</taxon>
        <taxon>Chordata</taxon>
        <taxon>Craniata</taxon>
        <taxon>Vertebrata</taxon>
        <taxon>Euteleostomi</taxon>
        <taxon>Amphibia</taxon>
        <taxon>Batrachia</taxon>
        <taxon>Anura</taxon>
        <taxon>Neobatrachia</taxon>
        <taxon>Ranoidea</taxon>
        <taxon>Ranidae</taxon>
        <taxon>Staurois</taxon>
    </lineage>
</organism>
<comment type="caution">
    <text evidence="1">The sequence shown here is derived from an EMBL/GenBank/DDBJ whole genome shotgun (WGS) entry which is preliminary data.</text>
</comment>
<proteinExistence type="predicted"/>
<sequence>MGGRTVAIGSRNCPSSLGVNNASLALGGRIVSYSWCKLEKECPIVGVSGKNIAPLLVSVGGIVPHGFFQ</sequence>